<feature type="region of interest" description="Disordered" evidence="1">
    <location>
        <begin position="1983"/>
        <end position="2020"/>
    </location>
</feature>
<dbReference type="EMBL" id="JARAKH010000003">
    <property type="protein sequence ID" value="KAK8405484.1"/>
    <property type="molecule type" value="Genomic_DNA"/>
</dbReference>
<feature type="compositionally biased region" description="Polar residues" evidence="1">
    <location>
        <begin position="1408"/>
        <end position="1436"/>
    </location>
</feature>
<feature type="compositionally biased region" description="Low complexity" evidence="1">
    <location>
        <begin position="862"/>
        <end position="934"/>
    </location>
</feature>
<keyword evidence="3" id="KW-1185">Reference proteome</keyword>
<feature type="region of interest" description="Disordered" evidence="1">
    <location>
        <begin position="1368"/>
        <end position="1677"/>
    </location>
</feature>
<feature type="compositionally biased region" description="Basic and acidic residues" evidence="1">
    <location>
        <begin position="830"/>
        <end position="840"/>
    </location>
</feature>
<proteinExistence type="predicted"/>
<feature type="region of interest" description="Disordered" evidence="1">
    <location>
        <begin position="1296"/>
        <end position="1318"/>
    </location>
</feature>
<feature type="compositionally biased region" description="Low complexity" evidence="1">
    <location>
        <begin position="1147"/>
        <end position="1159"/>
    </location>
</feature>
<feature type="compositionally biased region" description="Polar residues" evidence="1">
    <location>
        <begin position="1924"/>
        <end position="1936"/>
    </location>
</feature>
<feature type="compositionally biased region" description="Low complexity" evidence="1">
    <location>
        <begin position="1796"/>
        <end position="1810"/>
    </location>
</feature>
<feature type="compositionally biased region" description="Low complexity" evidence="1">
    <location>
        <begin position="1263"/>
        <end position="1274"/>
    </location>
</feature>
<feature type="compositionally biased region" description="Basic residues" evidence="1">
    <location>
        <begin position="498"/>
        <end position="507"/>
    </location>
</feature>
<organism evidence="2 3">
    <name type="scientific">Scylla paramamosain</name>
    <name type="common">Mud crab</name>
    <dbReference type="NCBI Taxonomy" id="85552"/>
    <lineage>
        <taxon>Eukaryota</taxon>
        <taxon>Metazoa</taxon>
        <taxon>Ecdysozoa</taxon>
        <taxon>Arthropoda</taxon>
        <taxon>Crustacea</taxon>
        <taxon>Multicrustacea</taxon>
        <taxon>Malacostraca</taxon>
        <taxon>Eumalacostraca</taxon>
        <taxon>Eucarida</taxon>
        <taxon>Decapoda</taxon>
        <taxon>Pleocyemata</taxon>
        <taxon>Brachyura</taxon>
        <taxon>Eubrachyura</taxon>
        <taxon>Portunoidea</taxon>
        <taxon>Portunidae</taxon>
        <taxon>Portuninae</taxon>
        <taxon>Scylla</taxon>
    </lineage>
</organism>
<feature type="compositionally biased region" description="Polar residues" evidence="1">
    <location>
        <begin position="699"/>
        <end position="708"/>
    </location>
</feature>
<feature type="region of interest" description="Disordered" evidence="1">
    <location>
        <begin position="1240"/>
        <end position="1274"/>
    </location>
</feature>
<feature type="compositionally biased region" description="Basic residues" evidence="1">
    <location>
        <begin position="301"/>
        <end position="311"/>
    </location>
</feature>
<feature type="compositionally biased region" description="Polar residues" evidence="1">
    <location>
        <begin position="1542"/>
        <end position="1556"/>
    </location>
</feature>
<evidence type="ECO:0000256" key="1">
    <source>
        <dbReference type="SAM" id="MobiDB-lite"/>
    </source>
</evidence>
<feature type="compositionally biased region" description="Polar residues" evidence="1">
    <location>
        <begin position="1870"/>
        <end position="1885"/>
    </location>
</feature>
<feature type="compositionally biased region" description="Low complexity" evidence="1">
    <location>
        <begin position="2120"/>
        <end position="2136"/>
    </location>
</feature>
<feature type="compositionally biased region" description="Polar residues" evidence="1">
    <location>
        <begin position="1160"/>
        <end position="1169"/>
    </location>
</feature>
<comment type="caution">
    <text evidence="2">The sequence shown here is derived from an EMBL/GenBank/DDBJ whole genome shotgun (WGS) entry which is preliminary data.</text>
</comment>
<feature type="compositionally biased region" description="Basic and acidic residues" evidence="1">
    <location>
        <begin position="565"/>
        <end position="575"/>
    </location>
</feature>
<feature type="compositionally biased region" description="Polar residues" evidence="1">
    <location>
        <begin position="1240"/>
        <end position="1261"/>
    </location>
</feature>
<feature type="compositionally biased region" description="Pro residues" evidence="1">
    <location>
        <begin position="281"/>
        <end position="298"/>
    </location>
</feature>
<feature type="compositionally biased region" description="Basic residues" evidence="1">
    <location>
        <begin position="1057"/>
        <end position="1071"/>
    </location>
</feature>
<evidence type="ECO:0000313" key="2">
    <source>
        <dbReference type="EMBL" id="KAK8405484.1"/>
    </source>
</evidence>
<feature type="compositionally biased region" description="Basic and acidic residues" evidence="1">
    <location>
        <begin position="1647"/>
        <end position="1669"/>
    </location>
</feature>
<accession>A0AAW0UZH5</accession>
<evidence type="ECO:0000313" key="3">
    <source>
        <dbReference type="Proteomes" id="UP001487740"/>
    </source>
</evidence>
<dbReference type="Proteomes" id="UP001487740">
    <property type="component" value="Unassembled WGS sequence"/>
</dbReference>
<feature type="compositionally biased region" description="Basic and acidic residues" evidence="1">
    <location>
        <begin position="444"/>
        <end position="463"/>
    </location>
</feature>
<feature type="compositionally biased region" description="Basic and acidic residues" evidence="1">
    <location>
        <begin position="2070"/>
        <end position="2084"/>
    </location>
</feature>
<feature type="compositionally biased region" description="Basic and acidic residues" evidence="1">
    <location>
        <begin position="1501"/>
        <end position="1511"/>
    </location>
</feature>
<feature type="region of interest" description="Disordered" evidence="1">
    <location>
        <begin position="1108"/>
        <end position="1220"/>
    </location>
</feature>
<feature type="compositionally biased region" description="Polar residues" evidence="1">
    <location>
        <begin position="482"/>
        <end position="491"/>
    </location>
</feature>
<feature type="region of interest" description="Disordered" evidence="1">
    <location>
        <begin position="639"/>
        <end position="998"/>
    </location>
</feature>
<feature type="compositionally biased region" description="Basic and acidic residues" evidence="1">
    <location>
        <begin position="760"/>
        <end position="778"/>
    </location>
</feature>
<feature type="region of interest" description="Disordered" evidence="1">
    <location>
        <begin position="1046"/>
        <end position="1090"/>
    </location>
</feature>
<name>A0AAW0UZH5_SCYPA</name>
<feature type="compositionally biased region" description="Basic and acidic residues" evidence="1">
    <location>
        <begin position="1886"/>
        <end position="1897"/>
    </location>
</feature>
<gene>
    <name evidence="2" type="ORF">O3P69_001813</name>
</gene>
<feature type="compositionally biased region" description="Polar residues" evidence="1">
    <location>
        <begin position="270"/>
        <end position="279"/>
    </location>
</feature>
<reference evidence="2 3" key="1">
    <citation type="submission" date="2023-03" db="EMBL/GenBank/DDBJ databases">
        <title>High-quality genome of Scylla paramamosain provides insights in environmental adaptation.</title>
        <authorList>
            <person name="Zhang L."/>
        </authorList>
    </citation>
    <scope>NUCLEOTIDE SEQUENCE [LARGE SCALE GENOMIC DNA]</scope>
    <source>
        <strain evidence="2">LZ_2023a</strain>
        <tissue evidence="2">Muscle</tissue>
    </source>
</reference>
<feature type="region of interest" description="Disordered" evidence="1">
    <location>
        <begin position="402"/>
        <end position="529"/>
    </location>
</feature>
<feature type="region of interest" description="Disordered" evidence="1">
    <location>
        <begin position="552"/>
        <end position="591"/>
    </location>
</feature>
<feature type="region of interest" description="Disordered" evidence="1">
    <location>
        <begin position="257"/>
        <end position="383"/>
    </location>
</feature>
<feature type="region of interest" description="Disordered" evidence="1">
    <location>
        <begin position="2119"/>
        <end position="2147"/>
    </location>
</feature>
<sequence length="2175" mass="239489">MKECQWGGKERDGDHRRAGWNGAWLRRGAAVGETRQEGSFGSELSPLQWRESTWRCCHPPLILSCPWRCFPHHYPDGTFTAPSTSRRHHRLLQLLSRPLALLCSMPSRSCSSSTFTSSSLLLFQLHHNWLEERRGRKRRICCPAPRCSSGRCDQLLPAMSSFWSNVTGRGSGDKPPSGRSRSVSRSKDVEAPKGRPATRERPQDNSREDDDHEKQAARNDEEEGDGCLNMSRLKEQMLGRGGGRGVLRVGLLPAFTRAGRTGSLPHPKRQPSNEPASLSTPTPPPTPTNDHQPPVPDSPKPKVKGVGRKRAASASPTRDKRRSFRGISRDRLPAFPHLPHLPSLPPQLRNILHRGGGGERDGHSAEVPSPNKPTRRPGPVGRTWVKVYDDITFMDEQEEEMYPMLGYTGHPAVVPEASPLPTPPTPPPPRTGQRHSSTASEYDNVPKEERSTPERIPEPEVLGRRSPSPEPPAQADEPQPPTAHTESQNSVGQGRGRDRFRGRRQKRTGTPVRVGREEDKEPQDEDIDAAALAALEAEIIVAPKEEEDYIIPQALQPPRPPRGHKTYDHVEDLSKTDSPPQQEVCEEPRKPRRGVKVYDELIFRRQHQLGIDANTLPSSQFETMTQEEAVLELEIVPQQSVTEQEAAPQQEAAMQEETTTQEETVTQETVTQQGDVTQEEVPTLQEAVSQESDAAPETAVTQEQVNASKETEVTEAPRREGEPPRPRRGLKVYDTVEMRRRAPTQDALQTDTEEPVLEVICRDESKAGSKATAEEPQRPSRGHKIYASLIIQPHTDRGEAQVAEVTLNNGGPFSATHEADTGEPSVLPEGEAKADSKEAETTGGEQQEQQEQRQQQEEEEQQVQQQQQKEEQVQQQQQQQQEEQVQQQQQQQQQQEQQVQLQQEEEQQVQQQQQQQQVQQQQQQQEVQMQQQQQPVEGTVPPYARVLKGSGTRELRPMVPSDDDEPPPPIPPKKKGLRAITPQLDAVLPPRPPRHLKPRITTSILMVNGDVLPARPARGTKIYESVKPTTPTVPKRYSKVVRIEDLDDVSAHPPPKPSRHALHPPRRRRKKQEVQKELDGDEQQPVTARLTFDTGKVTQVTTLTTDQQDNYENITMSGGCPQPATRNRNRPLPPPPPPPKKGRIQQRYKQQQQQQQQQQSGESHVNENGVTAAISGGEVGSPEGAGPTLGEHHPPSRPAAPGRVASKRRGAARLQNDINENLKTIESSFATLDTVLKSLQTYSRSSPPRTVVKGSSEQPCENTAPAPTSTQPAATQAVITASPTVSKSDEAATLTDVSTNHVTGAASQQVTLDSTKTDQVQNVESRTVNKETGVAQSCQSDATSVKFQEGKTLFETAVKIGDNQGTEEQLAGKTDVQTQETLLPVKKGAQKPEISHLPTHQELDSAQHSETPQKPTQPESHQHPAQQLESPQQPDRSVQDPEKVVTVPQTSLKFEEGKTLFETTVKVGDNQPESPQQLSEKPESTQQSAEQPERSPLPSKGTKDSIKDPEKVQTVPQTSLKFQEGKTLFETAVKIGDDQGSAEHSASKSDVQTPETLSPVDDTQEAGSCQQPDNTKEQPQHQAESPKQPDPIAKDPEKVPVAPETSFKFQEGKTVSETSVKVGEEQPTQQLGSLQFSPQLTENIPQEEEKSQSREEPSKDKDSIKDPEKVQTVPQTSLKFQEGKTIFETAVKIGEGQGTAEHSALKSDVQTPETLLAVKADAHKPEGEQQPTLQKPEIFQQLDHSVKDPEKVPTVPQTSLKFEEGKTLFETSVKVGDDLSTQPSERPQQHPEGTKELQQLPQQPESTQQPAEQLETAQQPDRSTKDPEKVVTVPQTSLKFEEGKTLFETTVKVGDNQPESPQHPSEKPESIQQSAEQPESPAWSSKDTKDSIKDPEKVQTVPQTSLKFQEGKTLFETAVKIGNDQGSAEHSASKSDVQIPGNHQIESPKQPKSAVKDPEKVSVVPQTSLKFEEGKTLFETAVKIGEDEDGAQQAKVSSEEVQETEAAESQSGASAQTKGKTVFETLFRVESIKRSKPTEAVTEGEAASDHRKEQGSAEISDGGAAGEAEQLERAGGEEQPPIKELQEGVADLASRLQGIRSTLESAICNFPPALTPVPVPASASPTPNTAEAAAPPAEERPPSPAHTHHLPCCSKVDVCFDVCLRMSVFAVCVAA</sequence>
<feature type="compositionally biased region" description="Polar residues" evidence="1">
    <location>
        <begin position="1471"/>
        <end position="1490"/>
    </location>
</feature>
<feature type="compositionally biased region" description="Low complexity" evidence="1">
    <location>
        <begin position="641"/>
        <end position="681"/>
    </location>
</feature>
<feature type="compositionally biased region" description="Pro residues" evidence="1">
    <location>
        <begin position="418"/>
        <end position="430"/>
    </location>
</feature>
<feature type="region of interest" description="Disordered" evidence="1">
    <location>
        <begin position="2033"/>
        <end position="2084"/>
    </location>
</feature>
<protein>
    <submittedName>
        <fullName evidence="2">Uncharacterized protein</fullName>
    </submittedName>
</protein>
<feature type="compositionally biased region" description="Low complexity" evidence="1">
    <location>
        <begin position="2007"/>
        <end position="2017"/>
    </location>
</feature>
<feature type="compositionally biased region" description="Polar residues" evidence="1">
    <location>
        <begin position="1626"/>
        <end position="1644"/>
    </location>
</feature>
<feature type="region of interest" description="Disordered" evidence="1">
    <location>
        <begin position="164"/>
        <end position="229"/>
    </location>
</feature>
<feature type="compositionally biased region" description="Basic and acidic residues" evidence="1">
    <location>
        <begin position="709"/>
        <end position="725"/>
    </location>
</feature>
<feature type="region of interest" description="Disordered" evidence="1">
    <location>
        <begin position="1720"/>
        <end position="1967"/>
    </location>
</feature>
<feature type="compositionally biased region" description="Basic and acidic residues" evidence="1">
    <location>
        <begin position="185"/>
        <end position="206"/>
    </location>
</feature>